<sequence>MGGSLGFQATELGGKAQARWGTHEDKTLEAKGGQTVKRGQAVKWSIVCGRLSRARSLTRQLGYLTRKVQDIKWRQ</sequence>
<dbReference type="Proteomes" id="UP001497516">
    <property type="component" value="Chromosome 7"/>
</dbReference>
<protein>
    <submittedName>
        <fullName evidence="1">Uncharacterized protein</fullName>
    </submittedName>
</protein>
<evidence type="ECO:0000313" key="2">
    <source>
        <dbReference type="Proteomes" id="UP001497516"/>
    </source>
</evidence>
<reference evidence="1 2" key="1">
    <citation type="submission" date="2024-04" db="EMBL/GenBank/DDBJ databases">
        <authorList>
            <person name="Fracassetti M."/>
        </authorList>
    </citation>
    <scope>NUCLEOTIDE SEQUENCE [LARGE SCALE GENOMIC DNA]</scope>
</reference>
<proteinExistence type="predicted"/>
<accession>A0AAV2FXE3</accession>
<keyword evidence="2" id="KW-1185">Reference proteome</keyword>
<dbReference type="EMBL" id="OZ034820">
    <property type="protein sequence ID" value="CAL1403026.1"/>
    <property type="molecule type" value="Genomic_DNA"/>
</dbReference>
<dbReference type="AlphaFoldDB" id="A0AAV2FXE3"/>
<gene>
    <name evidence="1" type="ORF">LTRI10_LOCUS42991</name>
</gene>
<name>A0AAV2FXE3_9ROSI</name>
<organism evidence="1 2">
    <name type="scientific">Linum trigynum</name>
    <dbReference type="NCBI Taxonomy" id="586398"/>
    <lineage>
        <taxon>Eukaryota</taxon>
        <taxon>Viridiplantae</taxon>
        <taxon>Streptophyta</taxon>
        <taxon>Embryophyta</taxon>
        <taxon>Tracheophyta</taxon>
        <taxon>Spermatophyta</taxon>
        <taxon>Magnoliopsida</taxon>
        <taxon>eudicotyledons</taxon>
        <taxon>Gunneridae</taxon>
        <taxon>Pentapetalae</taxon>
        <taxon>rosids</taxon>
        <taxon>fabids</taxon>
        <taxon>Malpighiales</taxon>
        <taxon>Linaceae</taxon>
        <taxon>Linum</taxon>
    </lineage>
</organism>
<evidence type="ECO:0000313" key="1">
    <source>
        <dbReference type="EMBL" id="CAL1403026.1"/>
    </source>
</evidence>